<sequence>MTGTPVSTLIYVDDASTGSQTGTATNIDSAGYYYFEGMFWVKLNPEIVSRPDVNMYNTNGTLTSDRVITQEDKRLTFTGSVNNAFSVDGSTFSVDAENNRIGIGTIEPNHTLDLGDIAGKDINDEAGKKLAVYNNTAGTRFYGLGVSSNRLQFHAAAAKNSAPAMILSDLGNIGIGIAGDAPAAKVDIVGGKLGLRNALNSGSWDNIWFDVTNSYGPSINASGAETGLQFKVGQNAVGIYGDAGQTLNTVATMAPNGNMGIGTVAPNANAILELNATNKGFLPPRLTTVQRNAIPAASKPAGLMVYNTTTNCMDFWNSSEWVSTCAATPPSAGSITGITCTSASNSGALNPGIAASGVSSVIPYTGGNGGSHGGQTVASTGVTGLTATLAAGSFVNGNGNLTYTISGTPSASGNANFAINIGGRTCTLTRTVTIPAGTIASLNCAGATNNGTLTRGTTASGVSSVISYTAGNGGTHSGQTIASTGVTGLTATLAAGNFATGNGTLTYTITGTPSTAGTASFAMNIGGQTCTLTRTVTAPAGTITSLNCAGATNSGTLVHGSAASGVTSVISYTGGNGGSHNGQSVASTGVTGLTATLAAGNFANGNSTLTYTITGTPSGIGYASFAINIGGRTCTLILHVNAGTASVSCAGRTIGSPTTGRFVFGADRDNKYYECYRYSTGQLVIFSYDCPSGSGWNNSLGTPGKCQIGYTP</sequence>
<evidence type="ECO:0000313" key="1">
    <source>
        <dbReference type="EMBL" id="QBA21007.1"/>
    </source>
</evidence>
<dbReference type="AlphaFoldDB" id="A0A411DKY6"/>
<name>A0A411DKY6_CHRID</name>
<organism evidence="1">
    <name type="scientific">Chryseobacterium indologenes</name>
    <name type="common">Flavobacterium indologenes</name>
    <dbReference type="NCBI Taxonomy" id="253"/>
    <lineage>
        <taxon>Bacteria</taxon>
        <taxon>Pseudomonadati</taxon>
        <taxon>Bacteroidota</taxon>
        <taxon>Flavobacteriia</taxon>
        <taxon>Flavobacteriales</taxon>
        <taxon>Weeksellaceae</taxon>
        <taxon>Chryseobacterium group</taxon>
        <taxon>Chryseobacterium</taxon>
    </lineage>
</organism>
<evidence type="ECO:0008006" key="2">
    <source>
        <dbReference type="Google" id="ProtNLM"/>
    </source>
</evidence>
<protein>
    <recommendedName>
        <fullName evidence="2">Chitin-binding type-2 domain-containing protein</fullName>
    </recommendedName>
</protein>
<reference evidence="1" key="1">
    <citation type="submission" date="2019-01" db="EMBL/GenBank/DDBJ databases">
        <title>Whole Genome Sequencing for Putative Detection of Antimicrobial Resistance and Potential Virulence Factors in Chryseobacterium indologenes isolated from Nile Tilapia in Tanzania.</title>
        <authorList>
            <person name="Mwega E."/>
            <person name="Mutoloki S."/>
            <person name="Mugimba K."/>
            <person name="Colquhoun D."/>
            <person name="Mdegela R."/>
            <person name="Evensen O."/>
            <person name="Wasteson Y."/>
        </authorList>
    </citation>
    <scope>NUCLEOTIDE SEQUENCE [LARGE SCALE GENOMIC DNA]</scope>
    <source>
        <strain evidence="1">StR 01</strain>
    </source>
</reference>
<accession>A0A411DKY6</accession>
<dbReference type="EMBL" id="CP035532">
    <property type="protein sequence ID" value="QBA21007.1"/>
    <property type="molecule type" value="Genomic_DNA"/>
</dbReference>
<gene>
    <name evidence="1" type="ORF">EU348_07305</name>
</gene>
<proteinExistence type="predicted"/>